<evidence type="ECO:0000256" key="3">
    <source>
        <dbReference type="ARBA" id="ARBA00023002"/>
    </source>
</evidence>
<evidence type="ECO:0000256" key="5">
    <source>
        <dbReference type="RuleBase" id="RU000499"/>
    </source>
</evidence>
<feature type="signal peptide" evidence="6">
    <location>
        <begin position="1"/>
        <end position="17"/>
    </location>
</feature>
<protein>
    <recommendedName>
        <fullName evidence="5">Glutathione peroxidase</fullName>
    </recommendedName>
</protein>
<dbReference type="KEGG" id="parq:DSM112329_01075"/>
<proteinExistence type="inferred from homology"/>
<dbReference type="SUPFAM" id="SSF52833">
    <property type="entry name" value="Thioredoxin-like"/>
    <property type="match status" value="1"/>
</dbReference>
<dbReference type="PRINTS" id="PR01011">
    <property type="entry name" value="GLUTPROXDASE"/>
</dbReference>
<keyword evidence="3 5" id="KW-0560">Oxidoreductase</keyword>
<dbReference type="PROSITE" id="PS51355">
    <property type="entry name" value="GLUTATHIONE_PEROXID_3"/>
    <property type="match status" value="1"/>
</dbReference>
<keyword evidence="6" id="KW-0732">Signal</keyword>
<dbReference type="RefSeq" id="WP_354700786.1">
    <property type="nucleotide sequence ID" value="NZ_CP114014.1"/>
</dbReference>
<dbReference type="PANTHER" id="PTHR11592:SF78">
    <property type="entry name" value="GLUTATHIONE PEROXIDASE"/>
    <property type="match status" value="1"/>
</dbReference>
<accession>A0AAU7ARB7</accession>
<evidence type="ECO:0000256" key="2">
    <source>
        <dbReference type="ARBA" id="ARBA00022559"/>
    </source>
</evidence>
<evidence type="ECO:0000256" key="1">
    <source>
        <dbReference type="ARBA" id="ARBA00006926"/>
    </source>
</evidence>
<sequence length="193" mass="20961">MHRLLALLVVVALLATAAVLVSSDDGGTTPAAAATGKRQVLVGKAKKLTGGVVSLSRYRGRVVLVVNTASQCVNTPQFGQLETLYNRKRGKGLLVLGFPSGDFGEQELTDAGDIAAFCKRNFGVSFPMFAKTHVTGARAHPFYKRLIREAGSPNWNFGKYLIDRKGHVVKRFDAYMSPSDPTIVKAIDRQLKR</sequence>
<dbReference type="GO" id="GO:0034599">
    <property type="term" value="P:cellular response to oxidative stress"/>
    <property type="evidence" value="ECO:0007669"/>
    <property type="project" value="TreeGrafter"/>
</dbReference>
<name>A0AAU7ARB7_9ACTN</name>
<reference evidence="7" key="1">
    <citation type="submission" date="2022-12" db="EMBL/GenBank/DDBJ databases">
        <title>Paraconexibacter alkalitolerans sp. nov. and Baekduia alba sp. nov., isolated from soil and emended description of the genera Paraconexibacter (Chun et al., 2020) and Baekduia (An et al., 2020).</title>
        <authorList>
            <person name="Vieira S."/>
            <person name="Huber K.J."/>
            <person name="Geppert A."/>
            <person name="Wolf J."/>
            <person name="Neumann-Schaal M."/>
            <person name="Muesken M."/>
            <person name="Overmann J."/>
        </authorList>
    </citation>
    <scope>NUCLEOTIDE SEQUENCE</scope>
    <source>
        <strain evidence="7">AEG42_29</strain>
    </source>
</reference>
<gene>
    <name evidence="7" type="ORF">DSM112329_01075</name>
</gene>
<evidence type="ECO:0000256" key="4">
    <source>
        <dbReference type="PIRSR" id="PIRSR000303-1"/>
    </source>
</evidence>
<comment type="similarity">
    <text evidence="1 5">Belongs to the glutathione peroxidase family.</text>
</comment>
<keyword evidence="2 5" id="KW-0575">Peroxidase</keyword>
<evidence type="ECO:0000313" key="7">
    <source>
        <dbReference type="EMBL" id="XAY04244.1"/>
    </source>
</evidence>
<evidence type="ECO:0000256" key="6">
    <source>
        <dbReference type="SAM" id="SignalP"/>
    </source>
</evidence>
<organism evidence="7">
    <name type="scientific">Paraconexibacter sp. AEG42_29</name>
    <dbReference type="NCBI Taxonomy" id="2997339"/>
    <lineage>
        <taxon>Bacteria</taxon>
        <taxon>Bacillati</taxon>
        <taxon>Actinomycetota</taxon>
        <taxon>Thermoleophilia</taxon>
        <taxon>Solirubrobacterales</taxon>
        <taxon>Paraconexibacteraceae</taxon>
        <taxon>Paraconexibacter</taxon>
    </lineage>
</organism>
<dbReference type="InterPro" id="IPR036249">
    <property type="entry name" value="Thioredoxin-like_sf"/>
</dbReference>
<dbReference type="GO" id="GO:0004601">
    <property type="term" value="F:peroxidase activity"/>
    <property type="evidence" value="ECO:0007669"/>
    <property type="project" value="UniProtKB-KW"/>
</dbReference>
<dbReference type="EMBL" id="CP114014">
    <property type="protein sequence ID" value="XAY04244.1"/>
    <property type="molecule type" value="Genomic_DNA"/>
</dbReference>
<dbReference type="PIRSF" id="PIRSF000303">
    <property type="entry name" value="Glutathion_perox"/>
    <property type="match status" value="1"/>
</dbReference>
<feature type="chain" id="PRO_5043806247" description="Glutathione peroxidase" evidence="6">
    <location>
        <begin position="18"/>
        <end position="193"/>
    </location>
</feature>
<dbReference type="InterPro" id="IPR000889">
    <property type="entry name" value="Glutathione_peroxidase"/>
</dbReference>
<dbReference type="CDD" id="cd00340">
    <property type="entry name" value="GSH_Peroxidase"/>
    <property type="match status" value="1"/>
</dbReference>
<dbReference type="Pfam" id="PF00255">
    <property type="entry name" value="GSHPx"/>
    <property type="match status" value="1"/>
</dbReference>
<dbReference type="PANTHER" id="PTHR11592">
    <property type="entry name" value="GLUTATHIONE PEROXIDASE"/>
    <property type="match status" value="1"/>
</dbReference>
<dbReference type="Gene3D" id="3.40.30.10">
    <property type="entry name" value="Glutaredoxin"/>
    <property type="match status" value="1"/>
</dbReference>
<dbReference type="AlphaFoldDB" id="A0AAU7ARB7"/>
<feature type="active site" evidence="4">
    <location>
        <position position="72"/>
    </location>
</feature>